<evidence type="ECO:0000313" key="1">
    <source>
        <dbReference type="EMBL" id="SIT21154.1"/>
    </source>
</evidence>
<evidence type="ECO:0000313" key="2">
    <source>
        <dbReference type="Proteomes" id="UP000186917"/>
    </source>
</evidence>
<keyword evidence="2" id="KW-1185">Reference proteome</keyword>
<proteinExistence type="predicted"/>
<accession>A0A173MD02</accession>
<organism evidence="1 2">
    <name type="scientific">Filimonas lacunae</name>
    <dbReference type="NCBI Taxonomy" id="477680"/>
    <lineage>
        <taxon>Bacteria</taxon>
        <taxon>Pseudomonadati</taxon>
        <taxon>Bacteroidota</taxon>
        <taxon>Chitinophagia</taxon>
        <taxon>Chitinophagales</taxon>
        <taxon>Chitinophagaceae</taxon>
        <taxon>Filimonas</taxon>
    </lineage>
</organism>
<dbReference type="AlphaFoldDB" id="A0A173MD02"/>
<dbReference type="RefSeq" id="WP_076379960.1">
    <property type="nucleotide sequence ID" value="NZ_AP017422.1"/>
</dbReference>
<dbReference type="KEGG" id="fln:FLA_1442"/>
<reference evidence="2" key="1">
    <citation type="submission" date="2017-01" db="EMBL/GenBank/DDBJ databases">
        <authorList>
            <person name="Varghese N."/>
            <person name="Submissions S."/>
        </authorList>
    </citation>
    <scope>NUCLEOTIDE SEQUENCE [LARGE SCALE GENOMIC DNA]</scope>
    <source>
        <strain evidence="2">DSM 21054</strain>
    </source>
</reference>
<gene>
    <name evidence="1" type="ORF">SAMN05421788_105111</name>
</gene>
<dbReference type="OrthoDB" id="1258764at2"/>
<name>A0A173MD02_9BACT</name>
<dbReference type="EMBL" id="FTOR01000005">
    <property type="protein sequence ID" value="SIT21154.1"/>
    <property type="molecule type" value="Genomic_DNA"/>
</dbReference>
<protein>
    <submittedName>
        <fullName evidence="1">Uncharacterized protein</fullName>
    </submittedName>
</protein>
<dbReference type="Proteomes" id="UP000186917">
    <property type="component" value="Unassembled WGS sequence"/>
</dbReference>
<sequence>MAITTYAQWTDALERFSNGDNAVLAEFNSGSFSLDAGTAQRFYIRVEEAYRNRKKVWVNSFQRAFHTQTIASENELGITLNNSRKNMIPLVSFVTAKGLPEDLKNTLYKDLCEFVAEVKKTLTDNIVKNNKSSDRLLMVLHGFDFMSIITAETSSDPTPLQQNNVPPATGRKIIF</sequence>
<dbReference type="STRING" id="477680.SAMN05421788_105111"/>